<dbReference type="EMBL" id="AVBG01000021">
    <property type="protein sequence ID" value="KGP89811.1"/>
    <property type="molecule type" value="Genomic_DNA"/>
</dbReference>
<dbReference type="NCBIfam" id="NF000355">
    <property type="entry name" value="ribo_prot_ABC_F"/>
    <property type="match status" value="1"/>
</dbReference>
<organism evidence="5 6">
    <name type="scientific">Pontibacillus chungwhensis BH030062</name>
    <dbReference type="NCBI Taxonomy" id="1385513"/>
    <lineage>
        <taxon>Bacteria</taxon>
        <taxon>Bacillati</taxon>
        <taxon>Bacillota</taxon>
        <taxon>Bacilli</taxon>
        <taxon>Bacillales</taxon>
        <taxon>Bacillaceae</taxon>
        <taxon>Pontibacillus</taxon>
    </lineage>
</organism>
<evidence type="ECO:0000259" key="4">
    <source>
        <dbReference type="PROSITE" id="PS50893"/>
    </source>
</evidence>
<dbReference type="PROSITE" id="PS50893">
    <property type="entry name" value="ABC_TRANSPORTER_2"/>
    <property type="match status" value="2"/>
</dbReference>
<sequence>MRLLHANHIHYSIADRTLLRINELSIYKGDRIGLIGRNGQGKTLLLHYLLGKTEATTRVKLSGEIAIFDQLDLDQEDLSWDQLSGGEKTLQKLEELFQKEADLLFLDEPTNNLDWQHIEKLEHRLLSCKSSYVIVSHDRKLLNRVCSTIWELDEGEISIYKGNFSTYEKAKKVEINQQQEAYEKYTEEKKRLTKRIQQKEQQSKGMNKPPSRMGNSEWQLHKGKAKGQQQKIQRVTKVMQERLERLEHVEKPFEWADLKMTTHSMEPISNKFVLSAQKLSASTASTLLYRIDRLSLKTGSKTALIGSNGSGKTTLLKQLMAVTDSVTMSKQARIGYFAQVIEELPQEQTILQYVKQDSPLPEYIIRTILGRLRFLREDVNKPIRVLSGGERAKTAIAKLLSGQFNVLILDEPTNHLDIEAITALEQLINDFPGTVLYVSHDRRFVEQTATNLWLLQNHTINVFEGTYNQWTERNSRATATEEEQYDLMKLETKLSEIISRLSTPDTREDKDELEQEYQNTLRKIQYIKQN</sequence>
<dbReference type="OrthoDB" id="9760950at2"/>
<dbReference type="GO" id="GO:0016887">
    <property type="term" value="F:ATP hydrolysis activity"/>
    <property type="evidence" value="ECO:0007669"/>
    <property type="project" value="InterPro"/>
</dbReference>
<gene>
    <name evidence="5" type="ORF">N780_16765</name>
</gene>
<dbReference type="Gene3D" id="3.40.50.300">
    <property type="entry name" value="P-loop containing nucleotide triphosphate hydrolases"/>
    <property type="match status" value="3"/>
</dbReference>
<dbReference type="Proteomes" id="UP000030153">
    <property type="component" value="Unassembled WGS sequence"/>
</dbReference>
<proteinExistence type="predicted"/>
<dbReference type="STRING" id="1385513.N780_16765"/>
<dbReference type="SMART" id="SM00382">
    <property type="entry name" value="AAA"/>
    <property type="match status" value="2"/>
</dbReference>
<keyword evidence="2" id="KW-0067">ATP-binding</keyword>
<evidence type="ECO:0000256" key="3">
    <source>
        <dbReference type="SAM" id="MobiDB-lite"/>
    </source>
</evidence>
<dbReference type="InterPro" id="IPR003439">
    <property type="entry name" value="ABC_transporter-like_ATP-bd"/>
</dbReference>
<dbReference type="AlphaFoldDB" id="A0A0A2UTL3"/>
<comment type="caution">
    <text evidence="5">The sequence shown here is derived from an EMBL/GenBank/DDBJ whole genome shotgun (WGS) entry which is preliminary data.</text>
</comment>
<dbReference type="SUPFAM" id="SSF52540">
    <property type="entry name" value="P-loop containing nucleoside triphosphate hydrolases"/>
    <property type="match status" value="2"/>
</dbReference>
<dbReference type="PANTHER" id="PTHR42855">
    <property type="entry name" value="ABC TRANSPORTER ATP-BINDING SUBUNIT"/>
    <property type="match status" value="1"/>
</dbReference>
<evidence type="ECO:0000313" key="5">
    <source>
        <dbReference type="EMBL" id="KGP89811.1"/>
    </source>
</evidence>
<evidence type="ECO:0000313" key="6">
    <source>
        <dbReference type="Proteomes" id="UP000030153"/>
    </source>
</evidence>
<dbReference type="eggNOG" id="COG0488">
    <property type="taxonomic scope" value="Bacteria"/>
</dbReference>
<feature type="domain" description="ABC transporter" evidence="4">
    <location>
        <begin position="274"/>
        <end position="482"/>
    </location>
</feature>
<dbReference type="Pfam" id="PF00005">
    <property type="entry name" value="ABC_tran"/>
    <property type="match status" value="2"/>
</dbReference>
<keyword evidence="6" id="KW-1185">Reference proteome</keyword>
<name>A0A0A2UTL3_9BACI</name>
<reference evidence="5 6" key="1">
    <citation type="submission" date="2013-08" db="EMBL/GenBank/DDBJ databases">
        <title>Genome of Pontibacillus chungwhensis.</title>
        <authorList>
            <person name="Wang Q."/>
            <person name="Wang G."/>
        </authorList>
    </citation>
    <scope>NUCLEOTIDE SEQUENCE [LARGE SCALE GENOMIC DNA]</scope>
    <source>
        <strain evidence="5 6">BH030062</strain>
    </source>
</reference>
<dbReference type="PANTHER" id="PTHR42855:SF2">
    <property type="entry name" value="DRUG RESISTANCE ABC TRANSPORTER,ATP-BINDING PROTEIN"/>
    <property type="match status" value="1"/>
</dbReference>
<evidence type="ECO:0000256" key="1">
    <source>
        <dbReference type="ARBA" id="ARBA00022741"/>
    </source>
</evidence>
<dbReference type="InterPro" id="IPR027417">
    <property type="entry name" value="P-loop_NTPase"/>
</dbReference>
<dbReference type="GO" id="GO:0005524">
    <property type="term" value="F:ATP binding"/>
    <property type="evidence" value="ECO:0007669"/>
    <property type="project" value="UniProtKB-KW"/>
</dbReference>
<feature type="region of interest" description="Disordered" evidence="3">
    <location>
        <begin position="194"/>
        <end position="231"/>
    </location>
</feature>
<dbReference type="CDD" id="cd03221">
    <property type="entry name" value="ABCF_EF-3"/>
    <property type="match status" value="2"/>
</dbReference>
<keyword evidence="1" id="KW-0547">Nucleotide-binding</keyword>
<feature type="domain" description="ABC transporter" evidence="4">
    <location>
        <begin position="4"/>
        <end position="179"/>
    </location>
</feature>
<evidence type="ECO:0000256" key="2">
    <source>
        <dbReference type="ARBA" id="ARBA00022840"/>
    </source>
</evidence>
<accession>A0A0A2UTL3</accession>
<dbReference type="RefSeq" id="WP_036787383.1">
    <property type="nucleotide sequence ID" value="NZ_AVBG01000021.1"/>
</dbReference>
<dbReference type="InterPro" id="IPR051309">
    <property type="entry name" value="ABCF_ATPase"/>
</dbReference>
<protein>
    <submittedName>
        <fullName evidence="5">ABC transporter</fullName>
    </submittedName>
</protein>
<dbReference type="InterPro" id="IPR003593">
    <property type="entry name" value="AAA+_ATPase"/>
</dbReference>